<reference evidence="13" key="1">
    <citation type="journal article" date="2019" name="Int. J. Syst. Evol. Microbiol.">
        <title>The Global Catalogue of Microorganisms (GCM) 10K type strain sequencing project: providing services to taxonomists for standard genome sequencing and annotation.</title>
        <authorList>
            <consortium name="The Broad Institute Genomics Platform"/>
            <consortium name="The Broad Institute Genome Sequencing Center for Infectious Disease"/>
            <person name="Wu L."/>
            <person name="Ma J."/>
        </authorList>
    </citation>
    <scope>NUCLEOTIDE SEQUENCE [LARGE SCALE GENOMIC DNA]</scope>
    <source>
        <strain evidence="13">CGMCC 4.1434</strain>
    </source>
</reference>
<evidence type="ECO:0000256" key="3">
    <source>
        <dbReference type="ARBA" id="ARBA00022741"/>
    </source>
</evidence>
<dbReference type="InterPro" id="IPR016136">
    <property type="entry name" value="DNA_helicase_N/primase_C"/>
</dbReference>
<accession>A0ABW0TPB1</accession>
<dbReference type="PANTHER" id="PTHR30153">
    <property type="entry name" value="REPLICATIVE DNA HELICASE DNAB"/>
    <property type="match status" value="1"/>
</dbReference>
<name>A0ABW0TPB1_9BACL</name>
<keyword evidence="13" id="KW-1185">Reference proteome</keyword>
<proteinExistence type="inferred from homology"/>
<dbReference type="Proteomes" id="UP001596109">
    <property type="component" value="Unassembled WGS sequence"/>
</dbReference>
<evidence type="ECO:0000256" key="5">
    <source>
        <dbReference type="ARBA" id="ARBA00022806"/>
    </source>
</evidence>
<protein>
    <recommendedName>
        <fullName evidence="9">DNA 5'-3' helicase</fullName>
        <ecNumber evidence="9">5.6.2.3</ecNumber>
    </recommendedName>
</protein>
<dbReference type="SUPFAM" id="SSF48024">
    <property type="entry name" value="N-terminal domain of DnaB helicase"/>
    <property type="match status" value="1"/>
</dbReference>
<dbReference type="PROSITE" id="PS51199">
    <property type="entry name" value="SF4_HELICASE"/>
    <property type="match status" value="1"/>
</dbReference>
<comment type="catalytic activity">
    <reaction evidence="10">
        <text>ATP + H2O = ADP + phosphate + H(+)</text>
        <dbReference type="Rhea" id="RHEA:13065"/>
        <dbReference type="ChEBI" id="CHEBI:15377"/>
        <dbReference type="ChEBI" id="CHEBI:15378"/>
        <dbReference type="ChEBI" id="CHEBI:30616"/>
        <dbReference type="ChEBI" id="CHEBI:43474"/>
        <dbReference type="ChEBI" id="CHEBI:456216"/>
        <dbReference type="EC" id="5.6.2.3"/>
    </reaction>
</comment>
<feature type="domain" description="SF4 helicase" evidence="11">
    <location>
        <begin position="152"/>
        <end position="419"/>
    </location>
</feature>
<dbReference type="Gene3D" id="3.40.50.300">
    <property type="entry name" value="P-loop containing nucleotide triphosphate hydrolases"/>
    <property type="match status" value="1"/>
</dbReference>
<evidence type="ECO:0000256" key="10">
    <source>
        <dbReference type="ARBA" id="ARBA00048954"/>
    </source>
</evidence>
<evidence type="ECO:0000256" key="4">
    <source>
        <dbReference type="ARBA" id="ARBA00022801"/>
    </source>
</evidence>
<dbReference type="InterPro" id="IPR027417">
    <property type="entry name" value="P-loop_NTPase"/>
</dbReference>
<dbReference type="Gene3D" id="1.10.860.10">
    <property type="entry name" value="DNAb Helicase, Chain A"/>
    <property type="match status" value="1"/>
</dbReference>
<organism evidence="12 13">
    <name type="scientific">Sporosarcina soli</name>
    <dbReference type="NCBI Taxonomy" id="334736"/>
    <lineage>
        <taxon>Bacteria</taxon>
        <taxon>Bacillati</taxon>
        <taxon>Bacillota</taxon>
        <taxon>Bacilli</taxon>
        <taxon>Bacillales</taxon>
        <taxon>Caryophanaceae</taxon>
        <taxon>Sporosarcina</taxon>
    </lineage>
</organism>
<gene>
    <name evidence="12" type="ORF">ACFPRA_20520</name>
</gene>
<dbReference type="EMBL" id="JBHSNO010000015">
    <property type="protein sequence ID" value="MFC5591271.1"/>
    <property type="molecule type" value="Genomic_DNA"/>
</dbReference>
<evidence type="ECO:0000256" key="9">
    <source>
        <dbReference type="ARBA" id="ARBA00044969"/>
    </source>
</evidence>
<evidence type="ECO:0000256" key="7">
    <source>
        <dbReference type="ARBA" id="ARBA00023125"/>
    </source>
</evidence>
<evidence type="ECO:0000256" key="6">
    <source>
        <dbReference type="ARBA" id="ARBA00022840"/>
    </source>
</evidence>
<keyword evidence="4" id="KW-0378">Hydrolase</keyword>
<keyword evidence="3" id="KW-0547">Nucleotide-binding</keyword>
<keyword evidence="8" id="KW-0413">Isomerase</keyword>
<evidence type="ECO:0000259" key="11">
    <source>
        <dbReference type="PROSITE" id="PS51199"/>
    </source>
</evidence>
<keyword evidence="5 12" id="KW-0347">Helicase</keyword>
<keyword evidence="7" id="KW-0238">DNA-binding</keyword>
<dbReference type="InterPro" id="IPR007694">
    <property type="entry name" value="DNA_helicase_DnaB-like_C"/>
</dbReference>
<comment type="similarity">
    <text evidence="1">Belongs to the helicase family. DnaB subfamily.</text>
</comment>
<dbReference type="InterPro" id="IPR036185">
    <property type="entry name" value="DNA_heli_DnaB-like_N_sf"/>
</dbReference>
<evidence type="ECO:0000313" key="13">
    <source>
        <dbReference type="Proteomes" id="UP001596109"/>
    </source>
</evidence>
<dbReference type="SUPFAM" id="SSF52540">
    <property type="entry name" value="P-loop containing nucleoside triphosphate hydrolases"/>
    <property type="match status" value="1"/>
</dbReference>
<dbReference type="Pfam" id="PF03796">
    <property type="entry name" value="DnaB_C"/>
    <property type="match status" value="1"/>
</dbReference>
<evidence type="ECO:0000256" key="2">
    <source>
        <dbReference type="ARBA" id="ARBA00022705"/>
    </source>
</evidence>
<evidence type="ECO:0000256" key="8">
    <source>
        <dbReference type="ARBA" id="ARBA00023235"/>
    </source>
</evidence>
<dbReference type="CDD" id="cd00984">
    <property type="entry name" value="DnaB_C"/>
    <property type="match status" value="1"/>
</dbReference>
<dbReference type="GO" id="GO:0004386">
    <property type="term" value="F:helicase activity"/>
    <property type="evidence" value="ECO:0007669"/>
    <property type="project" value="UniProtKB-KW"/>
</dbReference>
<keyword evidence="2" id="KW-0235">DNA replication</keyword>
<evidence type="ECO:0000313" key="12">
    <source>
        <dbReference type="EMBL" id="MFC5591271.1"/>
    </source>
</evidence>
<dbReference type="RefSeq" id="WP_381438843.1">
    <property type="nucleotide sequence ID" value="NZ_JBHSNO010000015.1"/>
</dbReference>
<comment type="caution">
    <text evidence="12">The sequence shown here is derived from an EMBL/GenBank/DDBJ whole genome shotgun (WGS) entry which is preliminary data.</text>
</comment>
<dbReference type="Pfam" id="PF00772">
    <property type="entry name" value="DnaB"/>
    <property type="match status" value="1"/>
</dbReference>
<dbReference type="InterPro" id="IPR007693">
    <property type="entry name" value="DNA_helicase_DnaB-like_N"/>
</dbReference>
<dbReference type="PANTHER" id="PTHR30153:SF2">
    <property type="entry name" value="REPLICATIVE DNA HELICASE"/>
    <property type="match status" value="1"/>
</dbReference>
<evidence type="ECO:0000256" key="1">
    <source>
        <dbReference type="ARBA" id="ARBA00008428"/>
    </source>
</evidence>
<sequence>MERHEQIEKSVLGSMLSEPYLIVDGGVKQDFFNSQIHKNIFDCMQALLAKKRPVDYVTLLTMMAPEALGGANYLASLVNFASPTKFDQYVDMMREAWKNREKNKILIQAQEGDWEIGAIQQAFEKLENEGHAGSETSIKMDLVRMGERPYEEMLHVPGVPTGLNDVDKLLDGFQPAELIVIAARPSMGKTDTLNHFALHAGLAGYKPIIFSLEMSRTSMIDRFIAIMGGYNRLRMRNPYTYFTDKQKANWLPTLARLNEANIHIDDSAGLTVSQMRAVTRKIMHTEPKLKPIVFIDYLQIIRSESKSHNRTETIGQISNELKQMAKEFNCPVICLSQLNRGVEARDNKRPIMSDLRDSGNIEQDADVIGFLYRDDYYNKETDRPGLLEINIAKHRNGPTGTATIRYVKETGILHNIKWD</sequence>
<dbReference type="EC" id="5.6.2.3" evidence="9"/>
<keyword evidence="6" id="KW-0067">ATP-binding</keyword>